<proteinExistence type="predicted"/>
<reference evidence="2 3" key="1">
    <citation type="journal article" date="2016" name="Nat. Commun.">
        <title>Thousands of microbial genomes shed light on interconnected biogeochemical processes in an aquifer system.</title>
        <authorList>
            <person name="Anantharaman K."/>
            <person name="Brown C.T."/>
            <person name="Hug L.A."/>
            <person name="Sharon I."/>
            <person name="Castelle C.J."/>
            <person name="Probst A.J."/>
            <person name="Thomas B.C."/>
            <person name="Singh A."/>
            <person name="Wilkins M.J."/>
            <person name="Karaoz U."/>
            <person name="Brodie E.L."/>
            <person name="Williams K.H."/>
            <person name="Hubbard S.S."/>
            <person name="Banfield J.F."/>
        </authorList>
    </citation>
    <scope>NUCLEOTIDE SEQUENCE [LARGE SCALE GENOMIC DNA]</scope>
</reference>
<keyword evidence="1" id="KW-1133">Transmembrane helix</keyword>
<accession>A0A1F6EZZ2</accession>
<gene>
    <name evidence="2" type="ORF">A3J11_00215</name>
</gene>
<organism evidence="2 3">
    <name type="scientific">Candidatus Kaiserbacteria bacterium RIFCSPLOWO2_02_FULL_55_12</name>
    <dbReference type="NCBI Taxonomy" id="1798522"/>
    <lineage>
        <taxon>Bacteria</taxon>
        <taxon>Candidatus Kaiseribacteriota</taxon>
    </lineage>
</organism>
<evidence type="ECO:0000313" key="2">
    <source>
        <dbReference type="EMBL" id="OGG79156.1"/>
    </source>
</evidence>
<evidence type="ECO:0000313" key="3">
    <source>
        <dbReference type="Proteomes" id="UP000178919"/>
    </source>
</evidence>
<keyword evidence="1" id="KW-0812">Transmembrane</keyword>
<dbReference type="Pfam" id="PF18895">
    <property type="entry name" value="T4SS_pilin"/>
    <property type="match status" value="1"/>
</dbReference>
<feature type="transmembrane region" description="Helical" evidence="1">
    <location>
        <begin position="102"/>
        <end position="126"/>
    </location>
</feature>
<feature type="transmembrane region" description="Helical" evidence="1">
    <location>
        <begin position="58"/>
        <end position="81"/>
    </location>
</feature>
<keyword evidence="1" id="KW-0472">Membrane</keyword>
<protein>
    <submittedName>
        <fullName evidence="2">Uncharacterized protein</fullName>
    </submittedName>
</protein>
<dbReference type="EMBL" id="MFMJ01000028">
    <property type="protein sequence ID" value="OGG79156.1"/>
    <property type="molecule type" value="Genomic_DNA"/>
</dbReference>
<dbReference type="InterPro" id="IPR043993">
    <property type="entry name" value="T4SS_pilin"/>
</dbReference>
<comment type="caution">
    <text evidence="2">The sequence shown here is derived from an EMBL/GenBank/DDBJ whole genome shotgun (WGS) entry which is preliminary data.</text>
</comment>
<dbReference type="AlphaFoldDB" id="A0A1F6EZZ2"/>
<name>A0A1F6EZZ2_9BACT</name>
<sequence>MPSLVSAQEGDSWDFFSSGGGSEYDYVSTGGNTSQNVSLINPLGTSCNPANTDCLGNFLRSILAFVIRIGTVVVILMLVYVGYKFVTARGEPVEITKARTMFLWTVVGALILLGAQVIAVGITATVQSLGTGS</sequence>
<evidence type="ECO:0000256" key="1">
    <source>
        <dbReference type="SAM" id="Phobius"/>
    </source>
</evidence>
<dbReference type="Proteomes" id="UP000178919">
    <property type="component" value="Unassembled WGS sequence"/>
</dbReference>